<evidence type="ECO:0000313" key="4">
    <source>
        <dbReference type="Proteomes" id="UP001595961"/>
    </source>
</evidence>
<gene>
    <name evidence="3" type="ORF">ACFO5W_10515</name>
</gene>
<feature type="transmembrane region" description="Helical" evidence="2">
    <location>
        <begin position="671"/>
        <end position="691"/>
    </location>
</feature>
<organism evidence="3 4">
    <name type="scientific">Dyella halodurans</name>
    <dbReference type="NCBI Taxonomy" id="1920171"/>
    <lineage>
        <taxon>Bacteria</taxon>
        <taxon>Pseudomonadati</taxon>
        <taxon>Pseudomonadota</taxon>
        <taxon>Gammaproteobacteria</taxon>
        <taxon>Lysobacterales</taxon>
        <taxon>Rhodanobacteraceae</taxon>
        <taxon>Dyella</taxon>
    </lineage>
</organism>
<dbReference type="EMBL" id="JBHSGA010000017">
    <property type="protein sequence ID" value="MFC4527064.1"/>
    <property type="molecule type" value="Genomic_DNA"/>
</dbReference>
<protein>
    <submittedName>
        <fullName evidence="3">Uncharacterized protein</fullName>
    </submittedName>
</protein>
<name>A0ABV9C267_9GAMM</name>
<dbReference type="Proteomes" id="UP001595961">
    <property type="component" value="Unassembled WGS sequence"/>
</dbReference>
<sequence length="738" mass="82338">MSDGKMIDQEGNRSLDRPLIAYAFLAQATQQPGDLMSGLAPIFKPIAKQKKGENFQPEEFAHMVEDIYGIKLHPWAAEDLAPRLEACGILTKINLLESGQAASYVYAEVEQSFDEVSEAAIRAVLRDFTEYATKMLSDHKITLSEQELEKVFLDHLVLTDFNSIRSRPQQLAAERKSERTLSLPKSKAVEDQENESAQLARLDVICASYILEAFTKNRDVYELLVKIASGALLAEVVLNVQSPSTGINLRALTVILDAPLVMSILDLRAPEATEYARAFANQLKSNGASLKIFNHSIDEIGYNLKSVVENVSNGGGHGATARRLRFEKNFRVYLTSIQQDIRSALDRFDIKPIESPSSAISLQELSKDEENEFGSMLGFYQNWQAQARDASSVAGTIRLRRKAHARLSSFQNALYIFVTENTRVADKSAKFAVTKKLIIENEVPPALSDRFLAGLLWVVFGGKTDELTHHRLLANCVAALEPRTDVTAKVQQFLSELDEQKAAHFRALMTDERAGQHLMQLTLGDALLVHTRDDASDLLIAIESQMEAKHRARFEESAAEIKAAADARIVEIEKEKAEEVAEAKSRLAQMERAGLQADMELQSLRDRQTEEQERRKQVEESAMNGKRALLSAAVKAAIRSAGRTRILIYLAFFALMIFIAIAPIFADTNKLKWMATLVAVITIIVTATGFWELPRILFERVVASRQSAVFNEKIAEYALQGHEDLFVIDWNSGEVVPK</sequence>
<dbReference type="RefSeq" id="WP_266148965.1">
    <property type="nucleotide sequence ID" value="NZ_CP064028.1"/>
</dbReference>
<accession>A0ABV9C267</accession>
<evidence type="ECO:0000313" key="3">
    <source>
        <dbReference type="EMBL" id="MFC4527064.1"/>
    </source>
</evidence>
<keyword evidence="4" id="KW-1185">Reference proteome</keyword>
<feature type="region of interest" description="Disordered" evidence="1">
    <location>
        <begin position="601"/>
        <end position="620"/>
    </location>
</feature>
<feature type="compositionally biased region" description="Basic and acidic residues" evidence="1">
    <location>
        <begin position="603"/>
        <end position="619"/>
    </location>
</feature>
<keyword evidence="2" id="KW-0812">Transmembrane</keyword>
<proteinExistence type="predicted"/>
<keyword evidence="2" id="KW-0472">Membrane</keyword>
<reference evidence="4" key="1">
    <citation type="journal article" date="2019" name="Int. J. Syst. Evol. Microbiol.">
        <title>The Global Catalogue of Microorganisms (GCM) 10K type strain sequencing project: providing services to taxonomists for standard genome sequencing and annotation.</title>
        <authorList>
            <consortium name="The Broad Institute Genomics Platform"/>
            <consortium name="The Broad Institute Genome Sequencing Center for Infectious Disease"/>
            <person name="Wu L."/>
            <person name="Ma J."/>
        </authorList>
    </citation>
    <scope>NUCLEOTIDE SEQUENCE [LARGE SCALE GENOMIC DNA]</scope>
    <source>
        <strain evidence="4">CCM 4481</strain>
    </source>
</reference>
<keyword evidence="2" id="KW-1133">Transmembrane helix</keyword>
<feature type="transmembrane region" description="Helical" evidence="2">
    <location>
        <begin position="646"/>
        <end position="665"/>
    </location>
</feature>
<evidence type="ECO:0000256" key="2">
    <source>
        <dbReference type="SAM" id="Phobius"/>
    </source>
</evidence>
<evidence type="ECO:0000256" key="1">
    <source>
        <dbReference type="SAM" id="MobiDB-lite"/>
    </source>
</evidence>
<comment type="caution">
    <text evidence="3">The sequence shown here is derived from an EMBL/GenBank/DDBJ whole genome shotgun (WGS) entry which is preliminary data.</text>
</comment>